<reference evidence="3" key="3">
    <citation type="journal article" date="2022" name="BMC Genomics">
        <title>Comparative genome analysis of mycobacteria focusing on tRNA and non-coding RNA.</title>
        <authorList>
            <person name="Behra P.R.K."/>
            <person name="Pettersson B.M.F."/>
            <person name="Ramesh M."/>
            <person name="Das S."/>
            <person name="Dasgupta S."/>
            <person name="Kirsebom L.A."/>
        </authorList>
    </citation>
    <scope>NUCLEOTIDE SEQUENCE</scope>
    <source>
        <strain evidence="3">DSM 44203</strain>
    </source>
</reference>
<evidence type="ECO:0000313" key="5">
    <source>
        <dbReference type="Proteomes" id="UP001207528"/>
    </source>
</evidence>
<evidence type="ECO:0000256" key="1">
    <source>
        <dbReference type="SAM" id="Phobius"/>
    </source>
</evidence>
<sequence>MSVLNLPEPANWAKVNRRLYWLVMGVSAGLLYFVVRGILAGLRGNYLTTVLLIGFVTFPVLMMAGLLLAATGKAQTRTSNDPTGFTVWPDKRVGVLYVVGLIVMAPSGALLAFYLPRGAIDIPMSRGLQIFSPPLFALTALFSVIALVAWVRRGGIGYLKFTPAMVEIADVLKTRVLEWDDVVDVKDHSDTKDGRKAGRSVVLCLRDGTEEVIGGLNLYVPTGVPLYWMVRHYWKHPEDRMELVDHRAAERFRDGRFALD</sequence>
<dbReference type="Proteomes" id="UP001207528">
    <property type="component" value="Unassembled WGS sequence"/>
</dbReference>
<dbReference type="EMBL" id="BCTA01000023">
    <property type="protein sequence ID" value="GAT08469.1"/>
    <property type="molecule type" value="Genomic_DNA"/>
</dbReference>
<feature type="transmembrane region" description="Helical" evidence="1">
    <location>
        <begin position="46"/>
        <end position="70"/>
    </location>
</feature>
<keyword evidence="1" id="KW-0472">Membrane</keyword>
<feature type="transmembrane region" description="Helical" evidence="1">
    <location>
        <begin position="127"/>
        <end position="151"/>
    </location>
</feature>
<evidence type="ECO:0000313" key="3">
    <source>
        <dbReference type="EMBL" id="MCV7026535.1"/>
    </source>
</evidence>
<proteinExistence type="predicted"/>
<feature type="transmembrane region" description="Helical" evidence="1">
    <location>
        <begin position="20"/>
        <end position="39"/>
    </location>
</feature>
<comment type="caution">
    <text evidence="3">The sequence shown here is derived from an EMBL/GenBank/DDBJ whole genome shotgun (WGS) entry which is preliminary data.</text>
</comment>
<dbReference type="RefSeq" id="WP_067388251.1">
    <property type="nucleotide sequence ID" value="NZ_BCTA01000023.1"/>
</dbReference>
<reference evidence="2 4" key="1">
    <citation type="journal article" date="2016" name="Genome Announc.">
        <title>Draft Genome Sequences of Five Rapidly Growing Mycobacterium Species, M. thermoresistibile, M. fortuitum subsp. acetamidolyticum, M. canariasense, M. brisbanense, and M. novocastrense.</title>
        <authorList>
            <person name="Katahira K."/>
            <person name="Ogura Y."/>
            <person name="Gotoh Y."/>
            <person name="Hayashi T."/>
        </authorList>
    </citation>
    <scope>NUCLEOTIDE SEQUENCE [LARGE SCALE GENOMIC DNA]</scope>
    <source>
        <strain evidence="2 4">JCM18114</strain>
    </source>
</reference>
<feature type="transmembrane region" description="Helical" evidence="1">
    <location>
        <begin position="95"/>
        <end position="115"/>
    </location>
</feature>
<dbReference type="EMBL" id="JACKTI010000066">
    <property type="protein sequence ID" value="MCV7026535.1"/>
    <property type="molecule type" value="Genomic_DNA"/>
</dbReference>
<keyword evidence="4" id="KW-1185">Reference proteome</keyword>
<protein>
    <submittedName>
        <fullName evidence="3">Uncharacterized protein</fullName>
    </submittedName>
</protein>
<organism evidence="3 5">
    <name type="scientific">Mycolicibacterium novocastrense</name>
    <name type="common">Mycobacterium novocastrense</name>
    <dbReference type="NCBI Taxonomy" id="59813"/>
    <lineage>
        <taxon>Bacteria</taxon>
        <taxon>Bacillati</taxon>
        <taxon>Actinomycetota</taxon>
        <taxon>Actinomycetes</taxon>
        <taxon>Mycobacteriales</taxon>
        <taxon>Mycobacteriaceae</taxon>
        <taxon>Mycolicibacterium</taxon>
    </lineage>
</organism>
<evidence type="ECO:0000313" key="4">
    <source>
        <dbReference type="Proteomes" id="UP000069773"/>
    </source>
</evidence>
<name>A0AAW5SSH9_MYCNV</name>
<keyword evidence="1" id="KW-0812">Transmembrane</keyword>
<accession>A0AAW5SSH9</accession>
<dbReference type="AlphaFoldDB" id="A0AAW5SSH9"/>
<gene>
    <name evidence="3" type="ORF">H7I77_24790</name>
    <name evidence="2" type="ORF">RMCN_1602</name>
</gene>
<keyword evidence="1" id="KW-1133">Transmembrane helix</keyword>
<dbReference type="Proteomes" id="UP000069773">
    <property type="component" value="Unassembled WGS sequence"/>
</dbReference>
<evidence type="ECO:0000313" key="2">
    <source>
        <dbReference type="EMBL" id="GAT08469.1"/>
    </source>
</evidence>
<reference evidence="3" key="2">
    <citation type="submission" date="2020-07" db="EMBL/GenBank/DDBJ databases">
        <authorList>
            <person name="Pettersson B.M.F."/>
            <person name="Behra P.R.K."/>
            <person name="Ramesh M."/>
            <person name="Das S."/>
            <person name="Dasgupta S."/>
            <person name="Kirsebom L.A."/>
        </authorList>
    </citation>
    <scope>NUCLEOTIDE SEQUENCE</scope>
    <source>
        <strain evidence="3">DSM 44203</strain>
    </source>
</reference>